<keyword evidence="1" id="KW-0472">Membrane</keyword>
<organism evidence="2">
    <name type="scientific">marine sediment metagenome</name>
    <dbReference type="NCBI Taxonomy" id="412755"/>
    <lineage>
        <taxon>unclassified sequences</taxon>
        <taxon>metagenomes</taxon>
        <taxon>ecological metagenomes</taxon>
    </lineage>
</organism>
<evidence type="ECO:0000256" key="1">
    <source>
        <dbReference type="SAM" id="Phobius"/>
    </source>
</evidence>
<accession>A0A0F9KQN2</accession>
<evidence type="ECO:0000313" key="2">
    <source>
        <dbReference type="EMBL" id="KKM84163.1"/>
    </source>
</evidence>
<dbReference type="EMBL" id="LAZR01007606">
    <property type="protein sequence ID" value="KKM84163.1"/>
    <property type="molecule type" value="Genomic_DNA"/>
</dbReference>
<name>A0A0F9KQN2_9ZZZZ</name>
<keyword evidence="1" id="KW-1133">Transmembrane helix</keyword>
<protein>
    <submittedName>
        <fullName evidence="2">Uncharacterized protein</fullName>
    </submittedName>
</protein>
<gene>
    <name evidence="2" type="ORF">LCGC14_1302010</name>
</gene>
<sequence length="56" mass="6801">MSANLLRAFFMTLIWQIYELYLLLLLHKALNATFGHIFFVNKTIQKKIKSKKYFYK</sequence>
<dbReference type="AlphaFoldDB" id="A0A0F9KQN2"/>
<proteinExistence type="predicted"/>
<comment type="caution">
    <text evidence="2">The sequence shown here is derived from an EMBL/GenBank/DDBJ whole genome shotgun (WGS) entry which is preliminary data.</text>
</comment>
<keyword evidence="1" id="KW-0812">Transmembrane</keyword>
<feature type="transmembrane region" description="Helical" evidence="1">
    <location>
        <begin position="20"/>
        <end position="41"/>
    </location>
</feature>
<reference evidence="2" key="1">
    <citation type="journal article" date="2015" name="Nature">
        <title>Complex archaea that bridge the gap between prokaryotes and eukaryotes.</title>
        <authorList>
            <person name="Spang A."/>
            <person name="Saw J.H."/>
            <person name="Jorgensen S.L."/>
            <person name="Zaremba-Niedzwiedzka K."/>
            <person name="Martijn J."/>
            <person name="Lind A.E."/>
            <person name="van Eijk R."/>
            <person name="Schleper C."/>
            <person name="Guy L."/>
            <person name="Ettema T.J."/>
        </authorList>
    </citation>
    <scope>NUCLEOTIDE SEQUENCE</scope>
</reference>